<evidence type="ECO:0000313" key="1">
    <source>
        <dbReference type="EMBL" id="KAF2628483.1"/>
    </source>
</evidence>
<accession>A0ACB6S3G1</accession>
<sequence>MERSISVLRQRTTSFNPEAAAFNPVFSSPVPQDAAPVPTTSPTPPQVPDSAFPMAPMFNYSPFHAAGSMRSLYRRDPLTPAPVRLEDFLSPDVQALVKKLEEHPDVQEIRAPHTPALETTQAVEVIASPRPSLPPFTFPEPQPQPDYVAVDINELSAGLGLPAMKVDPNDEASPAASHKSRLSQAHPGALYGKLIGWALDKPLTAKGLADFLQNQDLHTPSEPPASTSVSPTRTVVHGNTETTRAEPEVKSTQEGDVPNSHRVAIPAPTETITIPRGPSAFQHQRRRSSASSASYRHHMRIPSNRRYPRRTSRAKRMDQGPMPSAADIYPDDAHWTPSAPIYEGLDYMAYNDQPAEQPQVIVDNVFNWPPPAQVYKPELAPTVADIDAADIDVLALMNELPEPSLDTLAKLDSSRDLRSATAFDLPCDERALTPAQLDGSRYGMRFYGIGYGDQWDLPKMGYLGETEPFRVRPMDHAGWGGWEWALRKGWGA</sequence>
<keyword evidence="2" id="KW-1185">Reference proteome</keyword>
<protein>
    <submittedName>
        <fullName evidence="1">Uncharacterized protein</fullName>
    </submittedName>
</protein>
<reference evidence="1" key="1">
    <citation type="journal article" date="2020" name="Stud. Mycol.">
        <title>101 Dothideomycetes genomes: a test case for predicting lifestyles and emergence of pathogens.</title>
        <authorList>
            <person name="Haridas S."/>
            <person name="Albert R."/>
            <person name="Binder M."/>
            <person name="Bloem J."/>
            <person name="Labutti K."/>
            <person name="Salamov A."/>
            <person name="Andreopoulos B."/>
            <person name="Baker S."/>
            <person name="Barry K."/>
            <person name="Bills G."/>
            <person name="Bluhm B."/>
            <person name="Cannon C."/>
            <person name="Castanera R."/>
            <person name="Culley D."/>
            <person name="Daum C."/>
            <person name="Ezra D."/>
            <person name="Gonzalez J."/>
            <person name="Henrissat B."/>
            <person name="Kuo A."/>
            <person name="Liang C."/>
            <person name="Lipzen A."/>
            <person name="Lutzoni F."/>
            <person name="Magnuson J."/>
            <person name="Mondo S."/>
            <person name="Nolan M."/>
            <person name="Ohm R."/>
            <person name="Pangilinan J."/>
            <person name="Park H.-J."/>
            <person name="Ramirez L."/>
            <person name="Alfaro M."/>
            <person name="Sun H."/>
            <person name="Tritt A."/>
            <person name="Yoshinaga Y."/>
            <person name="Zwiers L.-H."/>
            <person name="Turgeon B."/>
            <person name="Goodwin S."/>
            <person name="Spatafora J."/>
            <person name="Crous P."/>
            <person name="Grigoriev I."/>
        </authorList>
    </citation>
    <scope>NUCLEOTIDE SEQUENCE</scope>
    <source>
        <strain evidence="1">CBS 525.71</strain>
    </source>
</reference>
<name>A0ACB6S3G1_9PLEO</name>
<comment type="caution">
    <text evidence="1">The sequence shown here is derived from an EMBL/GenBank/DDBJ whole genome shotgun (WGS) entry which is preliminary data.</text>
</comment>
<dbReference type="EMBL" id="MU006713">
    <property type="protein sequence ID" value="KAF2628483.1"/>
    <property type="molecule type" value="Genomic_DNA"/>
</dbReference>
<proteinExistence type="predicted"/>
<gene>
    <name evidence="1" type="ORF">BU25DRAFT_490607</name>
</gene>
<dbReference type="Proteomes" id="UP000799754">
    <property type="component" value="Unassembled WGS sequence"/>
</dbReference>
<evidence type="ECO:0000313" key="2">
    <source>
        <dbReference type="Proteomes" id="UP000799754"/>
    </source>
</evidence>
<organism evidence="1 2">
    <name type="scientific">Macroventuria anomochaeta</name>
    <dbReference type="NCBI Taxonomy" id="301207"/>
    <lineage>
        <taxon>Eukaryota</taxon>
        <taxon>Fungi</taxon>
        <taxon>Dikarya</taxon>
        <taxon>Ascomycota</taxon>
        <taxon>Pezizomycotina</taxon>
        <taxon>Dothideomycetes</taxon>
        <taxon>Pleosporomycetidae</taxon>
        <taxon>Pleosporales</taxon>
        <taxon>Pleosporineae</taxon>
        <taxon>Didymellaceae</taxon>
        <taxon>Macroventuria</taxon>
    </lineage>
</organism>